<dbReference type="InterPro" id="IPR003514">
    <property type="entry name" value="Microviridae_protein_F"/>
</dbReference>
<name>A0A8F6AI78_9VIRU</name>
<evidence type="ECO:0000256" key="3">
    <source>
        <dbReference type="ARBA" id="ARBA00022431"/>
    </source>
</evidence>
<dbReference type="GO" id="GO:0039615">
    <property type="term" value="C:T=1 icosahedral viral capsid"/>
    <property type="evidence" value="ECO:0007669"/>
    <property type="project" value="UniProtKB-KW"/>
</dbReference>
<proteinExistence type="inferred from homology"/>
<comment type="similarity">
    <text evidence="2">Belongs to the microviridae F protein family.</text>
</comment>
<keyword evidence="4" id="KW-0167">Capsid protein</keyword>
<dbReference type="GO" id="GO:0005198">
    <property type="term" value="F:structural molecule activity"/>
    <property type="evidence" value="ECO:0007669"/>
    <property type="project" value="InterPro"/>
</dbReference>
<organism evidence="6">
    <name type="scientific">Microvirus mar38</name>
    <dbReference type="NCBI Taxonomy" id="2851172"/>
    <lineage>
        <taxon>Viruses</taxon>
        <taxon>Monodnaviria</taxon>
        <taxon>Sangervirae</taxon>
        <taxon>Phixviricota</taxon>
        <taxon>Malgrandaviricetes</taxon>
        <taxon>Petitvirales</taxon>
        <taxon>Microviridae</taxon>
    </lineage>
</organism>
<accession>A0A8F6AI78</accession>
<keyword evidence="5" id="KW-0946">Virion</keyword>
<evidence type="ECO:0000313" key="6">
    <source>
        <dbReference type="EMBL" id="QXP45065.1"/>
    </source>
</evidence>
<dbReference type="Gene3D" id="2.60.169.10">
    <property type="entry name" value="Microviridae F protein"/>
    <property type="match status" value="2"/>
</dbReference>
<reference evidence="6" key="1">
    <citation type="submission" date="2021-04" db="EMBL/GenBank/DDBJ databases">
        <title>Genomes of microviruses identified in yellow-bellied marmot fecal samples.</title>
        <authorList>
            <person name="Varsani A."/>
            <person name="Kraberger S."/>
            <person name="Chatterjee A."/>
            <person name="Richet C."/>
            <person name="Fontenele R.S."/>
            <person name="Schmidlin K."/>
            <person name="Blumstein D.T."/>
        </authorList>
    </citation>
    <scope>NUCLEOTIDE SEQUENCE</scope>
    <source>
        <strain evidence="6">Mar38</strain>
    </source>
</reference>
<protein>
    <submittedName>
        <fullName evidence="6">Major capsid protein</fullName>
    </submittedName>
</protein>
<keyword evidence="3" id="KW-1140">T=1 icosahedral capsid protein</keyword>
<evidence type="ECO:0000256" key="1">
    <source>
        <dbReference type="ARBA" id="ARBA00004328"/>
    </source>
</evidence>
<sequence length="544" mass="60473">MNTQSSTNPFAQVPQTLVNRSLFDENFRHLTSLDSGYLVPIFRDEILPGDTISFQPTLFARLATQIVPFMDNAYVDFHLWFVPRRLVWSNWQKFMGERLNPDDSVDYLVPTVATPADGLEPQTLINYLGVPAGLKNFKIDACYPRACNLIYNEWYRDENLQERLYCPTDDGPDDFSKYVLFRRGKRGDYFTTALPAPQKGPGVELPLGGTAPVIGTGTLGLTDGSRYAGITSDSVGVNVRADLYGGSFGVSSANGAPGVSNGIGLGVTNDPNKSGLLADLTLATAATINSLRQAIALQQFLEKDMRGGTRYIELIFSHFGVVSPDARLQRPEFLGSFTSNLNQNTVAQTSQSTQGTDGSPQANLSAYSVFSVSGNTIHKSFTEHGILIGFVNIRADLSYQYGVDRMLTRRTRYDFAWPSFAHLGEQEVKNKEIYAQGPDVKDAQGNVIDELTWGYQERYAEYRYRNNLITGKLASNVEGKLDVWHLAQKFKSLPYLNADFIQENPPFERVIAVQNEPQFLLDADFDYTKATCLPVYGIPGLERI</sequence>
<dbReference type="Pfam" id="PF02305">
    <property type="entry name" value="Phage_F"/>
    <property type="match status" value="1"/>
</dbReference>
<dbReference type="InterPro" id="IPR016184">
    <property type="entry name" value="Capsid/spike_ssDNA_virus"/>
</dbReference>
<dbReference type="EMBL" id="MZ089784">
    <property type="protein sequence ID" value="QXP45065.1"/>
    <property type="molecule type" value="Genomic_DNA"/>
</dbReference>
<comment type="subcellular location">
    <subcellularLocation>
        <location evidence="1">Virion</location>
    </subcellularLocation>
</comment>
<evidence type="ECO:0000256" key="2">
    <source>
        <dbReference type="ARBA" id="ARBA00009963"/>
    </source>
</evidence>
<evidence type="ECO:0000256" key="5">
    <source>
        <dbReference type="ARBA" id="ARBA00022844"/>
    </source>
</evidence>
<dbReference type="SUPFAM" id="SSF88645">
    <property type="entry name" value="ssDNA viruses"/>
    <property type="match status" value="1"/>
</dbReference>
<evidence type="ECO:0000256" key="4">
    <source>
        <dbReference type="ARBA" id="ARBA00022561"/>
    </source>
</evidence>
<dbReference type="InterPro" id="IPR037002">
    <property type="entry name" value="Microviridae_protein_F_sf"/>
</dbReference>